<dbReference type="Pfam" id="PF10935">
    <property type="entry name" value="DUF2637"/>
    <property type="match status" value="1"/>
</dbReference>
<feature type="transmembrane region" description="Helical" evidence="2">
    <location>
        <begin position="44"/>
        <end position="65"/>
    </location>
</feature>
<dbReference type="PROSITE" id="PS51257">
    <property type="entry name" value="PROKAR_LIPOPROTEIN"/>
    <property type="match status" value="1"/>
</dbReference>
<dbReference type="Proteomes" id="UP000319213">
    <property type="component" value="Unassembled WGS sequence"/>
</dbReference>
<evidence type="ECO:0000313" key="5">
    <source>
        <dbReference type="Proteomes" id="UP000319213"/>
    </source>
</evidence>
<feature type="region of interest" description="Disordered" evidence="1">
    <location>
        <begin position="147"/>
        <end position="393"/>
    </location>
</feature>
<accession>A0A543J2T9</accession>
<protein>
    <submittedName>
        <fullName evidence="4">Uncharacterized protein DUF2637</fullName>
    </submittedName>
</protein>
<dbReference type="RefSeq" id="WP_170198891.1">
    <property type="nucleotide sequence ID" value="NZ_BMPV01000002.1"/>
</dbReference>
<proteinExistence type="predicted"/>
<dbReference type="AlphaFoldDB" id="A0A543J2T9"/>
<feature type="compositionally biased region" description="Low complexity" evidence="1">
    <location>
        <begin position="413"/>
        <end position="422"/>
    </location>
</feature>
<feature type="compositionally biased region" description="Low complexity" evidence="1">
    <location>
        <begin position="172"/>
        <end position="225"/>
    </location>
</feature>
<dbReference type="InterPro" id="IPR021235">
    <property type="entry name" value="DUF2637"/>
</dbReference>
<feature type="chain" id="PRO_5022114531" evidence="3">
    <location>
        <begin position="21"/>
        <end position="536"/>
    </location>
</feature>
<keyword evidence="2" id="KW-0472">Membrane</keyword>
<feature type="transmembrane region" description="Helical" evidence="2">
    <location>
        <begin position="77"/>
        <end position="99"/>
    </location>
</feature>
<feature type="signal peptide" evidence="3">
    <location>
        <begin position="1"/>
        <end position="20"/>
    </location>
</feature>
<gene>
    <name evidence="4" type="ORF">FHX40_3902</name>
</gene>
<evidence type="ECO:0000313" key="4">
    <source>
        <dbReference type="EMBL" id="TQM77146.1"/>
    </source>
</evidence>
<sequence>MLRRLVIGAAGLLVAAVAAAACVLSFDDLRALARQAGARENLAHLYPAAFDALLLIALIGFLALGTARPLVRVQAGFVLLVLLAAASWANVAVAMRFTIDARLGAVIVGVVPWVMLLIALWLLTLLIKHAQVRRAVVDEADDAEPRDIVPFTRAGSAEEERRPDAATPDGEPTAPRAAVPAPPARSAAATAPEAADRSAAAADDAGQADRPAASAVVSPAPTGVSHEPPIPESATLPSPIPTLATAPAATSVESPGASGEPTSAERASAHPHASVAEEPQAAPEAAASVTEPATVADESADTRPVKEKGRRRPWRRRSADAGAEAAPTDVRPAGVGEAAGPVSAGEPQPEPRDDANAGDVAETASAPGGGAAAKRPIRWGDLVRRPSGGVRAGAAADTALAEGGVTASDDAMAHGAARGAGATDWEPEETDLGPRERDASTDEAEVVPAETGTRVWPPATSPASVERGAVETDEAGSPVESEADRDTRPYPHIRGRSQPLTRDAAETESSGSPTVPTVPLAPPSVRMRSTPTPPQD</sequence>
<organism evidence="4 5">
    <name type="scientific">Thermopolyspora flexuosa</name>
    <dbReference type="NCBI Taxonomy" id="103836"/>
    <lineage>
        <taxon>Bacteria</taxon>
        <taxon>Bacillati</taxon>
        <taxon>Actinomycetota</taxon>
        <taxon>Actinomycetes</taxon>
        <taxon>Streptosporangiales</taxon>
        <taxon>Streptosporangiaceae</taxon>
        <taxon>Thermopolyspora</taxon>
    </lineage>
</organism>
<dbReference type="EMBL" id="VFPQ01000001">
    <property type="protein sequence ID" value="TQM77146.1"/>
    <property type="molecule type" value="Genomic_DNA"/>
</dbReference>
<evidence type="ECO:0000256" key="1">
    <source>
        <dbReference type="SAM" id="MobiDB-lite"/>
    </source>
</evidence>
<comment type="caution">
    <text evidence="4">The sequence shown here is derived from an EMBL/GenBank/DDBJ whole genome shotgun (WGS) entry which is preliminary data.</text>
</comment>
<name>A0A543J2T9_9ACTN</name>
<evidence type="ECO:0000256" key="3">
    <source>
        <dbReference type="SAM" id="SignalP"/>
    </source>
</evidence>
<reference evidence="4 5" key="1">
    <citation type="submission" date="2019-06" db="EMBL/GenBank/DDBJ databases">
        <title>Sequencing the genomes of 1000 actinobacteria strains.</title>
        <authorList>
            <person name="Klenk H.-P."/>
        </authorList>
    </citation>
    <scope>NUCLEOTIDE SEQUENCE [LARGE SCALE GENOMIC DNA]</scope>
    <source>
        <strain evidence="4 5">DSM 43186</strain>
    </source>
</reference>
<feature type="compositionally biased region" description="Low complexity" evidence="1">
    <location>
        <begin position="273"/>
        <end position="296"/>
    </location>
</feature>
<keyword evidence="5" id="KW-1185">Reference proteome</keyword>
<keyword evidence="2" id="KW-1133">Transmembrane helix</keyword>
<keyword evidence="3" id="KW-0732">Signal</keyword>
<keyword evidence="2" id="KW-0812">Transmembrane</keyword>
<feature type="compositionally biased region" description="Low complexity" evidence="1">
    <location>
        <begin position="234"/>
        <end position="251"/>
    </location>
</feature>
<feature type="region of interest" description="Disordered" evidence="1">
    <location>
        <begin position="406"/>
        <end position="536"/>
    </location>
</feature>
<feature type="transmembrane region" description="Helical" evidence="2">
    <location>
        <begin position="105"/>
        <end position="127"/>
    </location>
</feature>
<evidence type="ECO:0000256" key="2">
    <source>
        <dbReference type="SAM" id="Phobius"/>
    </source>
</evidence>